<gene>
    <name evidence="2" type="ORF">RAS12_04530</name>
</gene>
<feature type="transmembrane region" description="Helical" evidence="1">
    <location>
        <begin position="53"/>
        <end position="77"/>
    </location>
</feature>
<evidence type="ECO:0000313" key="2">
    <source>
        <dbReference type="EMBL" id="WMD21648.1"/>
    </source>
</evidence>
<protein>
    <recommendedName>
        <fullName evidence="4">Transmembrane protein</fullName>
    </recommendedName>
</protein>
<accession>A0ABY9M4U2</accession>
<dbReference type="Proteomes" id="UP001234798">
    <property type="component" value="Chromosome"/>
</dbReference>
<proteinExistence type="predicted"/>
<name>A0ABY9M4U2_9BURK</name>
<keyword evidence="1" id="KW-1133">Transmembrane helix</keyword>
<reference evidence="2 3" key="1">
    <citation type="submission" date="2023-08" db="EMBL/GenBank/DDBJ databases">
        <title>Achromobacter seleniivolatilans sp. nov., isolated from seleniferous soil.</title>
        <authorList>
            <person name="Zhang S."/>
            <person name="Li K."/>
            <person name="Peng J."/>
            <person name="Zhao Q."/>
            <person name="Wang H."/>
            <person name="Guo Y."/>
        </authorList>
    </citation>
    <scope>NUCLEOTIDE SEQUENCE [LARGE SCALE GENOMIC DNA]</scope>
    <source>
        <strain evidence="2 3">R39</strain>
    </source>
</reference>
<sequence>MTAIAVVVSAEAVWMLWQVVPMVWLELPMPMALAAELAYVILILLARLAAGAGLLLGFAWARPVLAAALLAATVYLLKAGFQVELSYWVPDLTHTMTLLVPVMMKGLFYLVLVVLLYMPRASAYLARQRSARSA</sequence>
<feature type="transmembrane region" description="Helical" evidence="1">
    <location>
        <begin position="97"/>
        <end position="118"/>
    </location>
</feature>
<keyword evidence="1" id="KW-0812">Transmembrane</keyword>
<evidence type="ECO:0008006" key="4">
    <source>
        <dbReference type="Google" id="ProtNLM"/>
    </source>
</evidence>
<organism evidence="2 3">
    <name type="scientific">Achromobacter seleniivolatilans</name>
    <dbReference type="NCBI Taxonomy" id="3047478"/>
    <lineage>
        <taxon>Bacteria</taxon>
        <taxon>Pseudomonadati</taxon>
        <taxon>Pseudomonadota</taxon>
        <taxon>Betaproteobacteria</taxon>
        <taxon>Burkholderiales</taxon>
        <taxon>Alcaligenaceae</taxon>
        <taxon>Achromobacter</taxon>
    </lineage>
</organism>
<dbReference type="EMBL" id="CP132976">
    <property type="protein sequence ID" value="WMD21648.1"/>
    <property type="molecule type" value="Genomic_DNA"/>
</dbReference>
<keyword evidence="3" id="KW-1185">Reference proteome</keyword>
<dbReference type="RefSeq" id="WP_306945547.1">
    <property type="nucleotide sequence ID" value="NZ_CP132976.1"/>
</dbReference>
<keyword evidence="1" id="KW-0472">Membrane</keyword>
<evidence type="ECO:0000256" key="1">
    <source>
        <dbReference type="SAM" id="Phobius"/>
    </source>
</evidence>
<evidence type="ECO:0000313" key="3">
    <source>
        <dbReference type="Proteomes" id="UP001234798"/>
    </source>
</evidence>